<dbReference type="EMBL" id="CP031156">
    <property type="protein sequence ID" value="QCO31343.1"/>
    <property type="molecule type" value="Genomic_DNA"/>
</dbReference>
<keyword evidence="3" id="KW-1185">Reference proteome</keyword>
<dbReference type="KEGG" id="mpru:DFR88_10485"/>
<dbReference type="AlphaFoldDB" id="A0A4D8RWP0"/>
<evidence type="ECO:0000259" key="1">
    <source>
        <dbReference type="Pfam" id="PF01978"/>
    </source>
</evidence>
<protein>
    <submittedName>
        <fullName evidence="2">MarR family transcriptional regulator</fullName>
    </submittedName>
</protein>
<dbReference type="InterPro" id="IPR036390">
    <property type="entry name" value="WH_DNA-bd_sf"/>
</dbReference>
<name>A0A4D8RWP0_METPR</name>
<reference evidence="2 3" key="1">
    <citation type="submission" date="2018-07" db="EMBL/GenBank/DDBJ databases">
        <title>Complete Genome Sequences of Extremely Thermoacidophilic, Metal-Mobilizing Type-Strain Members of the Archaeal Family Sulfolobaceae: Acidianus brierleyi DSM-1651T, Acidianus sulfidivorans DSM-18786T, Metallosphaera hakonensis DSM-7519T, and Metallosphaera prunae DSM-10039T.</title>
        <authorList>
            <person name="Counts J.A."/>
            <person name="Kelly R.M."/>
        </authorList>
    </citation>
    <scope>NUCLEOTIDE SEQUENCE [LARGE SCALE GENOMIC DNA]</scope>
    <source>
        <strain evidence="2 3">Ron 12/II</strain>
    </source>
</reference>
<dbReference type="Gene3D" id="1.10.10.10">
    <property type="entry name" value="Winged helix-like DNA-binding domain superfamily/Winged helix DNA-binding domain"/>
    <property type="match status" value="1"/>
</dbReference>
<dbReference type="Pfam" id="PF01978">
    <property type="entry name" value="TrmB"/>
    <property type="match status" value="1"/>
</dbReference>
<evidence type="ECO:0000313" key="3">
    <source>
        <dbReference type="Proteomes" id="UP000298568"/>
    </source>
</evidence>
<evidence type="ECO:0000313" key="2">
    <source>
        <dbReference type="EMBL" id="QCO31343.1"/>
    </source>
</evidence>
<dbReference type="Proteomes" id="UP000298568">
    <property type="component" value="Chromosome"/>
</dbReference>
<gene>
    <name evidence="2" type="ORF">DFR88_10485</name>
</gene>
<dbReference type="InterPro" id="IPR036388">
    <property type="entry name" value="WH-like_DNA-bd_sf"/>
</dbReference>
<sequence length="114" mass="12982">MEAFDTFKDTLKERKESIRCCYKISDTDVECLFKLIELGEPKTSVELGKIMGLSKTTVENSMKKLIELGLVERIKVDGKKIGRPKFLYVISDSFQERVKADLKRCAEKILSATS</sequence>
<proteinExistence type="predicted"/>
<feature type="domain" description="Transcription regulator TrmB N-terminal" evidence="1">
    <location>
        <begin position="21"/>
        <end position="85"/>
    </location>
</feature>
<dbReference type="SUPFAM" id="SSF46785">
    <property type="entry name" value="Winged helix' DNA-binding domain"/>
    <property type="match status" value="1"/>
</dbReference>
<organism evidence="2 3">
    <name type="scientific">Metallosphaera prunae</name>
    <dbReference type="NCBI Taxonomy" id="47304"/>
    <lineage>
        <taxon>Archaea</taxon>
        <taxon>Thermoproteota</taxon>
        <taxon>Thermoprotei</taxon>
        <taxon>Sulfolobales</taxon>
        <taxon>Sulfolobaceae</taxon>
        <taxon>Metallosphaera</taxon>
    </lineage>
</organism>
<accession>A0A4D8RWP0</accession>
<dbReference type="InterPro" id="IPR002831">
    <property type="entry name" value="Tscrpt_reg_TrmB_N"/>
</dbReference>